<sequence length="140" mass="14579">MTLKTQETTETVNPEFCPVGDGILLGVGGSSGLDSILGASGAWVTVDQDSDENGIRVGNPDDVVGSVVEETSGVRVVVSKEDLEAPPTLASPEFEPGFRFKFEFELGVHVASTLVGGAGWSGFSNDVIVESGSEMKEAML</sequence>
<gene>
    <name evidence="1" type="ORF">GCK72_012888</name>
</gene>
<dbReference type="Proteomes" id="UP000483820">
    <property type="component" value="Chromosome IV"/>
</dbReference>
<reference evidence="1 2" key="1">
    <citation type="submission" date="2019-12" db="EMBL/GenBank/DDBJ databases">
        <title>Chromosome-level assembly of the Caenorhabditis remanei genome.</title>
        <authorList>
            <person name="Teterina A.A."/>
            <person name="Willis J.H."/>
            <person name="Phillips P.C."/>
        </authorList>
    </citation>
    <scope>NUCLEOTIDE SEQUENCE [LARGE SCALE GENOMIC DNA]</scope>
    <source>
        <strain evidence="1 2">PX506</strain>
        <tissue evidence="1">Whole organism</tissue>
    </source>
</reference>
<name>A0A6A5GPK4_CAERE</name>
<protein>
    <submittedName>
        <fullName evidence="1">Uncharacterized protein</fullName>
    </submittedName>
</protein>
<evidence type="ECO:0000313" key="2">
    <source>
        <dbReference type="Proteomes" id="UP000483820"/>
    </source>
</evidence>
<dbReference type="KEGG" id="crq:GCK72_012888"/>
<proteinExistence type="predicted"/>
<accession>A0A6A5GPK4</accession>
<dbReference type="EMBL" id="WUAV01000004">
    <property type="protein sequence ID" value="KAF1756435.1"/>
    <property type="molecule type" value="Genomic_DNA"/>
</dbReference>
<comment type="caution">
    <text evidence="1">The sequence shown here is derived from an EMBL/GenBank/DDBJ whole genome shotgun (WGS) entry which is preliminary data.</text>
</comment>
<organism evidence="1 2">
    <name type="scientific">Caenorhabditis remanei</name>
    <name type="common">Caenorhabditis vulgaris</name>
    <dbReference type="NCBI Taxonomy" id="31234"/>
    <lineage>
        <taxon>Eukaryota</taxon>
        <taxon>Metazoa</taxon>
        <taxon>Ecdysozoa</taxon>
        <taxon>Nematoda</taxon>
        <taxon>Chromadorea</taxon>
        <taxon>Rhabditida</taxon>
        <taxon>Rhabditina</taxon>
        <taxon>Rhabditomorpha</taxon>
        <taxon>Rhabditoidea</taxon>
        <taxon>Rhabditidae</taxon>
        <taxon>Peloderinae</taxon>
        <taxon>Caenorhabditis</taxon>
    </lineage>
</organism>
<dbReference type="AlphaFoldDB" id="A0A6A5GPK4"/>
<dbReference type="RefSeq" id="XP_053584242.1">
    <property type="nucleotide sequence ID" value="XM_053729470.1"/>
</dbReference>
<dbReference type="CTD" id="78775643"/>
<dbReference type="GeneID" id="78775643"/>
<evidence type="ECO:0000313" key="1">
    <source>
        <dbReference type="EMBL" id="KAF1756435.1"/>
    </source>
</evidence>